<dbReference type="SMART" id="SM00895">
    <property type="entry name" value="FCD"/>
    <property type="match status" value="1"/>
</dbReference>
<organism evidence="5">
    <name type="scientific">mine drainage metagenome</name>
    <dbReference type="NCBI Taxonomy" id="410659"/>
    <lineage>
        <taxon>unclassified sequences</taxon>
        <taxon>metagenomes</taxon>
        <taxon>ecological metagenomes</taxon>
    </lineage>
</organism>
<evidence type="ECO:0000256" key="1">
    <source>
        <dbReference type="ARBA" id="ARBA00023015"/>
    </source>
</evidence>
<dbReference type="InterPro" id="IPR008920">
    <property type="entry name" value="TF_FadR/GntR_C"/>
</dbReference>
<dbReference type="GO" id="GO:0003700">
    <property type="term" value="F:DNA-binding transcription factor activity"/>
    <property type="evidence" value="ECO:0007669"/>
    <property type="project" value="InterPro"/>
</dbReference>
<evidence type="ECO:0000313" key="5">
    <source>
        <dbReference type="EMBL" id="OIQ89994.1"/>
    </source>
</evidence>
<accession>A0A1J5R3G6</accession>
<feature type="domain" description="HTH gntR-type" evidence="4">
    <location>
        <begin position="22"/>
        <end position="89"/>
    </location>
</feature>
<dbReference type="PANTHER" id="PTHR43537">
    <property type="entry name" value="TRANSCRIPTIONAL REGULATOR, GNTR FAMILY"/>
    <property type="match status" value="1"/>
</dbReference>
<keyword evidence="1" id="KW-0805">Transcription regulation</keyword>
<keyword evidence="2" id="KW-0238">DNA-binding</keyword>
<protein>
    <submittedName>
        <fullName evidence="5">HTH-type transcriptional regulator McbR</fullName>
    </submittedName>
</protein>
<comment type="caution">
    <text evidence="5">The sequence shown here is derived from an EMBL/GenBank/DDBJ whole genome shotgun (WGS) entry which is preliminary data.</text>
</comment>
<dbReference type="GO" id="GO:0003677">
    <property type="term" value="F:DNA binding"/>
    <property type="evidence" value="ECO:0007669"/>
    <property type="project" value="UniProtKB-KW"/>
</dbReference>
<dbReference type="CDD" id="cd07377">
    <property type="entry name" value="WHTH_GntR"/>
    <property type="match status" value="1"/>
</dbReference>
<reference evidence="5" key="1">
    <citation type="submission" date="2016-10" db="EMBL/GenBank/DDBJ databases">
        <title>Sequence of Gallionella enrichment culture.</title>
        <authorList>
            <person name="Poehlein A."/>
            <person name="Muehling M."/>
            <person name="Daniel R."/>
        </authorList>
    </citation>
    <scope>NUCLEOTIDE SEQUENCE</scope>
</reference>
<dbReference type="InterPro" id="IPR011711">
    <property type="entry name" value="GntR_C"/>
</dbReference>
<dbReference type="PROSITE" id="PS50949">
    <property type="entry name" value="HTH_GNTR"/>
    <property type="match status" value="1"/>
</dbReference>
<sequence>MLTSLSDKAPFPLSPESAASGALLHDAVYAELRWRLITGKIMPGVGLSTRGLAAELGVSPMPVREALSRLAAEGAVEIRSKRRILVPGMTADRFDDLLRCRLLLEPEAARQALPHLGPEALRRLRVIDGRLDRCLSNGDVTGYMEANFQFHFTLYAAPGGAILRRLIETLWLQFGPFMRVVYGRFGTHTLQDQHERALAALQAGDAEGVVQAISADIADGMGLIGRHALS</sequence>
<dbReference type="InterPro" id="IPR036388">
    <property type="entry name" value="WH-like_DNA-bd_sf"/>
</dbReference>
<dbReference type="AlphaFoldDB" id="A0A1J5R3G6"/>
<evidence type="ECO:0000256" key="3">
    <source>
        <dbReference type="ARBA" id="ARBA00023163"/>
    </source>
</evidence>
<dbReference type="Pfam" id="PF00392">
    <property type="entry name" value="GntR"/>
    <property type="match status" value="1"/>
</dbReference>
<dbReference type="InterPro" id="IPR000524">
    <property type="entry name" value="Tscrpt_reg_HTH_GntR"/>
</dbReference>
<dbReference type="SUPFAM" id="SSF48008">
    <property type="entry name" value="GntR ligand-binding domain-like"/>
    <property type="match status" value="1"/>
</dbReference>
<dbReference type="PANTHER" id="PTHR43537:SF39">
    <property type="entry name" value="HTH-TYPE TRANSCRIPTIONAL REGULATOR MCBR"/>
    <property type="match status" value="1"/>
</dbReference>
<dbReference type="Gene3D" id="1.10.10.10">
    <property type="entry name" value="Winged helix-like DNA-binding domain superfamily/Winged helix DNA-binding domain"/>
    <property type="match status" value="1"/>
</dbReference>
<name>A0A1J5R3G6_9ZZZZ</name>
<dbReference type="Pfam" id="PF07729">
    <property type="entry name" value="FCD"/>
    <property type="match status" value="1"/>
</dbReference>
<dbReference type="SMART" id="SM00345">
    <property type="entry name" value="HTH_GNTR"/>
    <property type="match status" value="1"/>
</dbReference>
<dbReference type="InterPro" id="IPR036390">
    <property type="entry name" value="WH_DNA-bd_sf"/>
</dbReference>
<gene>
    <name evidence="5" type="primary">mcbR_8</name>
    <name evidence="5" type="ORF">GALL_281320</name>
</gene>
<keyword evidence="3" id="KW-0804">Transcription</keyword>
<evidence type="ECO:0000259" key="4">
    <source>
        <dbReference type="PROSITE" id="PS50949"/>
    </source>
</evidence>
<dbReference type="Gene3D" id="1.20.120.530">
    <property type="entry name" value="GntR ligand-binding domain-like"/>
    <property type="match status" value="1"/>
</dbReference>
<dbReference type="SUPFAM" id="SSF46785">
    <property type="entry name" value="Winged helix' DNA-binding domain"/>
    <property type="match status" value="1"/>
</dbReference>
<proteinExistence type="predicted"/>
<dbReference type="EMBL" id="MLJW01000309">
    <property type="protein sequence ID" value="OIQ89994.1"/>
    <property type="molecule type" value="Genomic_DNA"/>
</dbReference>
<evidence type="ECO:0000256" key="2">
    <source>
        <dbReference type="ARBA" id="ARBA00023125"/>
    </source>
</evidence>